<dbReference type="SUPFAM" id="SSF55920">
    <property type="entry name" value="Creatinase/aminopeptidase"/>
    <property type="match status" value="1"/>
</dbReference>
<dbReference type="SUPFAM" id="SSF53092">
    <property type="entry name" value="Creatinase/prolidase N-terminal domain"/>
    <property type="match status" value="1"/>
</dbReference>
<comment type="cofactor">
    <cofactor evidence="1">
        <name>Mn(2+)</name>
        <dbReference type="ChEBI" id="CHEBI:29035"/>
    </cofactor>
</comment>
<dbReference type="Proteomes" id="UP001154329">
    <property type="component" value="Chromosome 1"/>
</dbReference>
<feature type="domain" description="Peptidase M24 C-terminal" evidence="8">
    <location>
        <begin position="565"/>
        <end position="629"/>
    </location>
</feature>
<dbReference type="InterPro" id="IPR000994">
    <property type="entry name" value="Pept_M24"/>
</dbReference>
<evidence type="ECO:0000256" key="1">
    <source>
        <dbReference type="ARBA" id="ARBA00001936"/>
    </source>
</evidence>
<feature type="domain" description="Creatinase N-terminal" evidence="7">
    <location>
        <begin position="29"/>
        <end position="169"/>
    </location>
</feature>
<reference evidence="9" key="2">
    <citation type="submission" date="2022-10" db="EMBL/GenBank/DDBJ databases">
        <authorList>
            <consortium name="ENA_rothamsted_submissions"/>
            <consortium name="culmorum"/>
            <person name="King R."/>
        </authorList>
    </citation>
    <scope>NUCLEOTIDE SEQUENCE</scope>
</reference>
<feature type="domain" description="Peptidase M24" evidence="6">
    <location>
        <begin position="339"/>
        <end position="553"/>
    </location>
</feature>
<evidence type="ECO:0000259" key="7">
    <source>
        <dbReference type="Pfam" id="PF01321"/>
    </source>
</evidence>
<keyword evidence="10" id="KW-1185">Reference proteome</keyword>
<dbReference type="FunFam" id="3.90.230.10:FF:000007">
    <property type="entry name" value="Xaa-Pro aminopeptidase P"/>
    <property type="match status" value="1"/>
</dbReference>
<accession>A0A9P0NBY7</accession>
<dbReference type="InterPro" id="IPR033740">
    <property type="entry name" value="Pept_M24B"/>
</dbReference>
<keyword evidence="5" id="KW-0464">Manganese</keyword>
<dbReference type="InterPro" id="IPR032416">
    <property type="entry name" value="Peptidase_M24_C"/>
</dbReference>
<dbReference type="GO" id="GO:0005737">
    <property type="term" value="C:cytoplasm"/>
    <property type="evidence" value="ECO:0007669"/>
    <property type="project" value="UniProtKB-ARBA"/>
</dbReference>
<evidence type="ECO:0000313" key="9">
    <source>
        <dbReference type="EMBL" id="CAH1708984.1"/>
    </source>
</evidence>
<dbReference type="InterPro" id="IPR050422">
    <property type="entry name" value="X-Pro_aminopeptidase_P"/>
</dbReference>
<evidence type="ECO:0000256" key="4">
    <source>
        <dbReference type="ARBA" id="ARBA00022801"/>
    </source>
</evidence>
<dbReference type="InterPro" id="IPR000587">
    <property type="entry name" value="Creatinase_N"/>
</dbReference>
<dbReference type="FunFam" id="3.40.350.10:FF:000001">
    <property type="entry name" value="Putative xaa-Pro aminopeptidase 1"/>
    <property type="match status" value="1"/>
</dbReference>
<dbReference type="Pfam" id="PF16189">
    <property type="entry name" value="Creatinase_N_2"/>
    <property type="match status" value="1"/>
</dbReference>
<dbReference type="Pfam" id="PF16188">
    <property type="entry name" value="Peptidase_M24_C"/>
    <property type="match status" value="1"/>
</dbReference>
<evidence type="ECO:0000256" key="2">
    <source>
        <dbReference type="ARBA" id="ARBA00008766"/>
    </source>
</evidence>
<comment type="similarity">
    <text evidence="2">Belongs to the peptidase M24B family.</text>
</comment>
<dbReference type="CDD" id="cd01085">
    <property type="entry name" value="APP"/>
    <property type="match status" value="1"/>
</dbReference>
<keyword evidence="3" id="KW-0479">Metal-binding</keyword>
<proteinExistence type="inferred from homology"/>
<dbReference type="EMBL" id="OU899034">
    <property type="protein sequence ID" value="CAH1708984.1"/>
    <property type="molecule type" value="Genomic_DNA"/>
</dbReference>
<reference evidence="9" key="1">
    <citation type="submission" date="2022-02" db="EMBL/GenBank/DDBJ databases">
        <authorList>
            <person name="King R."/>
        </authorList>
    </citation>
    <scope>NUCLEOTIDE SEQUENCE</scope>
</reference>
<evidence type="ECO:0000256" key="3">
    <source>
        <dbReference type="ARBA" id="ARBA00022723"/>
    </source>
</evidence>
<protein>
    <recommendedName>
        <fullName evidence="11">Xaa-Pro aminopeptidase 1</fullName>
    </recommendedName>
</protein>
<evidence type="ECO:0008006" key="11">
    <source>
        <dbReference type="Google" id="ProtNLM"/>
    </source>
</evidence>
<dbReference type="Gene3D" id="3.90.230.10">
    <property type="entry name" value="Creatinase/methionine aminopeptidase superfamily"/>
    <property type="match status" value="1"/>
</dbReference>
<dbReference type="InterPro" id="IPR029149">
    <property type="entry name" value="Creatin/AminoP/Spt16_N"/>
</dbReference>
<dbReference type="PANTHER" id="PTHR43763">
    <property type="entry name" value="XAA-PRO AMINOPEPTIDASE 1"/>
    <property type="match status" value="1"/>
</dbReference>
<evidence type="ECO:0000259" key="6">
    <source>
        <dbReference type="Pfam" id="PF00557"/>
    </source>
</evidence>
<gene>
    <name evidence="9" type="ORF">APHIGO_LOCUS629</name>
</gene>
<dbReference type="PANTHER" id="PTHR43763:SF20">
    <property type="entry name" value="XAA-PRO AMINOPEPTIDASE APEPP"/>
    <property type="match status" value="1"/>
</dbReference>
<dbReference type="InterPro" id="IPR036005">
    <property type="entry name" value="Creatinase/aminopeptidase-like"/>
</dbReference>
<evidence type="ECO:0000256" key="5">
    <source>
        <dbReference type="ARBA" id="ARBA00023211"/>
    </source>
</evidence>
<organism evidence="9 10">
    <name type="scientific">Aphis gossypii</name>
    <name type="common">Cotton aphid</name>
    <dbReference type="NCBI Taxonomy" id="80765"/>
    <lineage>
        <taxon>Eukaryota</taxon>
        <taxon>Metazoa</taxon>
        <taxon>Ecdysozoa</taxon>
        <taxon>Arthropoda</taxon>
        <taxon>Hexapoda</taxon>
        <taxon>Insecta</taxon>
        <taxon>Pterygota</taxon>
        <taxon>Neoptera</taxon>
        <taxon>Paraneoptera</taxon>
        <taxon>Hemiptera</taxon>
        <taxon>Sternorrhyncha</taxon>
        <taxon>Aphidomorpha</taxon>
        <taxon>Aphidoidea</taxon>
        <taxon>Aphididae</taxon>
        <taxon>Aphidini</taxon>
        <taxon>Aphis</taxon>
        <taxon>Aphis</taxon>
    </lineage>
</organism>
<dbReference type="Pfam" id="PF00557">
    <property type="entry name" value="Peptidase_M24"/>
    <property type="match status" value="1"/>
</dbReference>
<keyword evidence="4" id="KW-0378">Hydrolase</keyword>
<dbReference type="AlphaFoldDB" id="A0A9P0NBY7"/>
<name>A0A9P0NBY7_APHGO</name>
<dbReference type="GO" id="GO:0046872">
    <property type="term" value="F:metal ion binding"/>
    <property type="evidence" value="ECO:0007669"/>
    <property type="project" value="UniProtKB-KW"/>
</dbReference>
<dbReference type="Pfam" id="PF01321">
    <property type="entry name" value="Creatinase_N"/>
    <property type="match status" value="1"/>
</dbReference>
<sequence length="631" mass="71609">MVYYLYIFCILVNVHSIMAVRSTGPLLARLRDLMKLKYLGEPIQGYIVLSEDAHQNEYISACDGRRAFITGFTGSAGVALITQNEALLWTDGRYFVQAQQQLDDNWTLMKMGLPDTPTLAEWLTKNMKAGSRIAVDANLITYSEWRRINKEIKYKGINLVPLDTNLIDRMWSDRPSIPSNPVKPLNITFTGKKCGEKVEEVRQKMTEKNATILLVTALDEIAWLLNLRGSDITYNPVFYSYVIVTHTDVHLFVDDKKLDSTVPEHFKSENLSVIIQPYDKLHTFFNDILASDNSKTGKVWVSDRSSYNLVNIVPKSNRISKPTPIPLMKAIKNSVEINGLKNAHIKDGAALCSYFAWLEENISLGNLTEISGAEKLLSFRSLQEDFVGPSFETISSSGPNGGIIHYSPTPETDRKLSVDEMYLCDSGGQFLDGTTDVTRTLHFGTPTEYQKECFTRVFKGQANLAMSKFPHKILGNCLDSYARRFLWDVGLDYMHGTGHGIGAYLNVHEGPMGISWREIPNDPGLQAGMFLSNEPGYYEEDFGIRIEDIVLVKDSTTDYKMPQKPFLQFETVTLCPIQTKMLMIDLLTDKEIDYLNEYHHRCLEVLTPLLEKLNDQRALTWLKKETQPIKR</sequence>
<dbReference type="Gene3D" id="3.40.350.10">
    <property type="entry name" value="Creatinase/prolidase N-terminal domain"/>
    <property type="match status" value="2"/>
</dbReference>
<dbReference type="GO" id="GO:0070006">
    <property type="term" value="F:metalloaminopeptidase activity"/>
    <property type="evidence" value="ECO:0007669"/>
    <property type="project" value="InterPro"/>
</dbReference>
<evidence type="ECO:0000259" key="8">
    <source>
        <dbReference type="Pfam" id="PF16188"/>
    </source>
</evidence>
<evidence type="ECO:0000313" key="10">
    <source>
        <dbReference type="Proteomes" id="UP001154329"/>
    </source>
</evidence>